<accession>A0A7R6PEP8</accession>
<dbReference type="EMBL" id="AP014546">
    <property type="protein sequence ID" value="BBB28747.1"/>
    <property type="molecule type" value="Genomic_DNA"/>
</dbReference>
<evidence type="ECO:0000313" key="3">
    <source>
        <dbReference type="Proteomes" id="UP000595332"/>
    </source>
</evidence>
<dbReference type="AlphaFoldDB" id="A0A7R6PEP8"/>
<reference evidence="2 3" key="1">
    <citation type="journal article" date="2008" name="Int. J. Syst. Evol. Microbiol.">
        <title>Neptunomonas japonica sp. nov., an Osedax japonicus symbiont-like bacterium isolated from sediment adjacent to sperm whale carcasses off Kagoshima, Japan.</title>
        <authorList>
            <person name="Miyazaki M."/>
            <person name="Nogi Y."/>
            <person name="Fujiwara Y."/>
            <person name="Kawato M."/>
            <person name="Kubokawa K."/>
            <person name="Horikoshi K."/>
        </authorList>
    </citation>
    <scope>NUCLEOTIDE SEQUENCE [LARGE SCALE GENOMIC DNA]</scope>
    <source>
        <strain evidence="2 3">JAMM 1380</strain>
    </source>
</reference>
<evidence type="ECO:0008006" key="4">
    <source>
        <dbReference type="Google" id="ProtNLM"/>
    </source>
</evidence>
<dbReference type="RefSeq" id="WP_201349413.1">
    <property type="nucleotide sequence ID" value="NZ_AP014546.1"/>
</dbReference>
<dbReference type="InterPro" id="IPR017467">
    <property type="entry name" value="CHP03016_PEP-CTERM"/>
</dbReference>
<organism evidence="2 3">
    <name type="scientific">Neptunomonas japonica JAMM 1380</name>
    <dbReference type="NCBI Taxonomy" id="1441457"/>
    <lineage>
        <taxon>Bacteria</taxon>
        <taxon>Pseudomonadati</taxon>
        <taxon>Pseudomonadota</taxon>
        <taxon>Gammaproteobacteria</taxon>
        <taxon>Oceanospirillales</taxon>
        <taxon>Oceanospirillaceae</taxon>
        <taxon>Neptunomonas</taxon>
    </lineage>
</organism>
<dbReference type="NCBIfam" id="TIGR03016">
    <property type="entry name" value="pepcterm_hypo_1"/>
    <property type="match status" value="1"/>
</dbReference>
<gene>
    <name evidence="2" type="ORF">NEJAP_0790</name>
</gene>
<evidence type="ECO:0000313" key="2">
    <source>
        <dbReference type="EMBL" id="BBB28747.1"/>
    </source>
</evidence>
<feature type="signal peptide" evidence="1">
    <location>
        <begin position="1"/>
        <end position="25"/>
    </location>
</feature>
<sequence>MSRKLNNVLALGALLGGAVSVSASAADWTSTKSVTLSEIYTDNADLSHDQQKSELITTITPNLSLQGKGGRANLTLNASLEVNNSSGASSSFNPRLGADGDVEILEDFLFVDASANITQNTIDAFRPSGTDRLSDTDNTTNTYNYQLSPHFTQRYKGVAELTGRYTYNYQLNSDNDVGDSSSQAFVLSLDNGTDFTQLTWGGTLNYKDSGGDSSSELLSTDASLGYKFNRSWQVRGSTGFEWNEFDTQRSDNDGVRWDVSAIWTPSSRTSLNIGYGDRFFGSTPTLDFTHRSRRSLFSASYSRELTDSASLLSEQSAFNTTNAAGQAIDPITGDPLPLTNSTFNIADGVFVNEKFQLSYTLTGKRSSLTVGASHSIQKFESGRTDETLEKYNASASRRLSSVLDVDLGYVLSRQQRDGDEDAITSEYSAGLARKLGKDSRLKLTYRFIDRESDDLTNDYQENRLQLSFTTSL</sequence>
<feature type="chain" id="PRO_5032417573" description="TIGR03016 family PEP-CTERM system-associated outer membrane protein" evidence="1">
    <location>
        <begin position="26"/>
        <end position="472"/>
    </location>
</feature>
<dbReference type="Proteomes" id="UP000595332">
    <property type="component" value="Chromosome"/>
</dbReference>
<name>A0A7R6PEP8_9GAMM</name>
<protein>
    <recommendedName>
        <fullName evidence="4">TIGR03016 family PEP-CTERM system-associated outer membrane protein</fullName>
    </recommendedName>
</protein>
<evidence type="ECO:0000256" key="1">
    <source>
        <dbReference type="SAM" id="SignalP"/>
    </source>
</evidence>
<keyword evidence="3" id="KW-1185">Reference proteome</keyword>
<proteinExistence type="predicted"/>
<keyword evidence="1" id="KW-0732">Signal</keyword>
<dbReference type="KEGG" id="njp:NEJAP_0790"/>